<evidence type="ECO:0000313" key="2">
    <source>
        <dbReference type="Proteomes" id="UP000035352"/>
    </source>
</evidence>
<accession>A0A0G3BJ25</accession>
<organism evidence="1 2">
    <name type="scientific">Caldimonas brevitalea</name>
    <dbReference type="NCBI Taxonomy" id="413882"/>
    <lineage>
        <taxon>Bacteria</taxon>
        <taxon>Pseudomonadati</taxon>
        <taxon>Pseudomonadota</taxon>
        <taxon>Betaproteobacteria</taxon>
        <taxon>Burkholderiales</taxon>
        <taxon>Sphaerotilaceae</taxon>
        <taxon>Caldimonas</taxon>
    </lineage>
</organism>
<gene>
    <name evidence="1" type="ORF">AAW51_2758</name>
</gene>
<name>A0A0G3BJ25_9BURK</name>
<keyword evidence="2" id="KW-1185">Reference proteome</keyword>
<dbReference type="STRING" id="413882.AAW51_2758"/>
<dbReference type="RefSeq" id="WP_047195065.1">
    <property type="nucleotide sequence ID" value="NZ_CP011371.1"/>
</dbReference>
<proteinExistence type="predicted"/>
<protein>
    <submittedName>
        <fullName evidence="1">Uncharacterized protein</fullName>
    </submittedName>
</protein>
<dbReference type="EMBL" id="CP011371">
    <property type="protein sequence ID" value="AKJ29449.1"/>
    <property type="molecule type" value="Genomic_DNA"/>
</dbReference>
<reference evidence="1 2" key="1">
    <citation type="submission" date="2015-05" db="EMBL/GenBank/DDBJ databases">
        <authorList>
            <person name="Tang B."/>
            <person name="Yu Y."/>
        </authorList>
    </citation>
    <scope>NUCLEOTIDE SEQUENCE [LARGE SCALE GENOMIC DNA]</scope>
    <source>
        <strain evidence="1 2">DSM 7029</strain>
    </source>
</reference>
<sequence>MLSQKDATDPEAVVAWLKANAAKADKAAAKMAYEHGQALKKRKDWGAATKAFGDSTAFYPTPAAFTEVAEAQLRMLGEIRQRHRNYDQHWRRDIGEAEATYRSALAADSVLRQMTAQERQQAQQNAECLADYLKSAQPPRNCAPLKLYGLPGT</sequence>
<dbReference type="Proteomes" id="UP000035352">
    <property type="component" value="Chromosome"/>
</dbReference>
<dbReference type="AlphaFoldDB" id="A0A0G3BJ25"/>
<evidence type="ECO:0000313" key="1">
    <source>
        <dbReference type="EMBL" id="AKJ29449.1"/>
    </source>
</evidence>
<dbReference type="PATRIC" id="fig|413882.6.peg.2879"/>
<dbReference type="KEGG" id="pbh:AAW51_2758"/>